<gene>
    <name evidence="1" type="ORF">HV832_14215</name>
</gene>
<evidence type="ECO:0008006" key="3">
    <source>
        <dbReference type="Google" id="ProtNLM"/>
    </source>
</evidence>
<comment type="caution">
    <text evidence="1">The sequence shown here is derived from an EMBL/GenBank/DDBJ whole genome shotgun (WGS) entry which is preliminary data.</text>
</comment>
<proteinExistence type="predicted"/>
<reference evidence="1 2" key="1">
    <citation type="submission" date="2020-06" db="EMBL/GenBank/DDBJ databases">
        <authorList>
            <person name="Qiu C."/>
            <person name="Liu Z."/>
        </authorList>
    </citation>
    <scope>NUCLEOTIDE SEQUENCE [LARGE SCALE GENOMIC DNA]</scope>
    <source>
        <strain evidence="1 2">EM 1</strain>
    </source>
</reference>
<protein>
    <recommendedName>
        <fullName evidence="3">Pilin accessory protein (PilO)</fullName>
    </recommendedName>
</protein>
<dbReference type="AlphaFoldDB" id="A0A850QHB9"/>
<dbReference type="EMBL" id="JABXYJ010000008">
    <property type="protein sequence ID" value="NVO78981.1"/>
    <property type="molecule type" value="Genomic_DNA"/>
</dbReference>
<dbReference type="RefSeq" id="WP_176804516.1">
    <property type="nucleotide sequence ID" value="NZ_JABXYJ010000008.1"/>
</dbReference>
<sequence length="429" mass="46467">MIFTVDDKSLATGLDWSVMISSGSIAKEVRAKKGKWYWNSVASFAYGILPIEDKVTSKNKPVFSAAIAFASAHPEGGALAVLTVPGSESILLCGVFQGRPVKGFDSLLEPKDIAAHIEAFQHSCGDSGFNIYGDVVGIDSIEYTIHELAKAATEYAELKKVGSNYVNPLTLVLAAVALYLAGDFGYQQFAKYRQKKLNEEMASKQKSAQQIYDEALAQKKKDFVLLAADVPALNRLILSIPSSIGGWDVNKFECGISGQKLVTCDISLRKGSNSEANNKSFLEAAEPFKFKNVIFKNDLQTISALKEFSSLPFLPMGDSLAAAEPIAASNISFQSVLQKVFAVGAPGIGDYKTIALNATFDESQLTAPPLKSAPWSANGPLRMTEIFQKFPKTAIVEKIAYNVNKNAEYGIKQSMVKVEVQGQNFSKPN</sequence>
<evidence type="ECO:0000313" key="1">
    <source>
        <dbReference type="EMBL" id="NVO78981.1"/>
    </source>
</evidence>
<organism evidence="1 2">
    <name type="scientific">Undibacterium oligocarboniphilum</name>
    <dbReference type="NCBI Taxonomy" id="666702"/>
    <lineage>
        <taxon>Bacteria</taxon>
        <taxon>Pseudomonadati</taxon>
        <taxon>Pseudomonadota</taxon>
        <taxon>Betaproteobacteria</taxon>
        <taxon>Burkholderiales</taxon>
        <taxon>Oxalobacteraceae</taxon>
        <taxon>Undibacterium</taxon>
    </lineage>
</organism>
<name>A0A850QHB9_9BURK</name>
<dbReference type="Proteomes" id="UP000588051">
    <property type="component" value="Unassembled WGS sequence"/>
</dbReference>
<evidence type="ECO:0000313" key="2">
    <source>
        <dbReference type="Proteomes" id="UP000588051"/>
    </source>
</evidence>
<accession>A0A850QHB9</accession>
<keyword evidence="2" id="KW-1185">Reference proteome</keyword>